<protein>
    <submittedName>
        <fullName evidence="1">Uncharacterized protein</fullName>
    </submittedName>
</protein>
<keyword evidence="2" id="KW-1185">Reference proteome</keyword>
<dbReference type="AlphaFoldDB" id="A0AAN5D4X7"/>
<reference evidence="2" key="1">
    <citation type="submission" date="2022-10" db="EMBL/GenBank/DDBJ databases">
        <title>Genome assembly of Pristionchus species.</title>
        <authorList>
            <person name="Yoshida K."/>
            <person name="Sommer R.J."/>
        </authorList>
    </citation>
    <scope>NUCLEOTIDE SEQUENCE [LARGE SCALE GENOMIC DNA]</scope>
    <source>
        <strain evidence="2">RS5460</strain>
    </source>
</reference>
<name>A0AAN5D4X7_9BILA</name>
<dbReference type="Proteomes" id="UP001328107">
    <property type="component" value="Unassembled WGS sequence"/>
</dbReference>
<comment type="caution">
    <text evidence="1">The sequence shown here is derived from an EMBL/GenBank/DDBJ whole genome shotgun (WGS) entry which is preliminary data.</text>
</comment>
<dbReference type="EMBL" id="BTRK01000005">
    <property type="protein sequence ID" value="GMR56147.1"/>
    <property type="molecule type" value="Genomic_DNA"/>
</dbReference>
<organism evidence="1 2">
    <name type="scientific">Pristionchus mayeri</name>
    <dbReference type="NCBI Taxonomy" id="1317129"/>
    <lineage>
        <taxon>Eukaryota</taxon>
        <taxon>Metazoa</taxon>
        <taxon>Ecdysozoa</taxon>
        <taxon>Nematoda</taxon>
        <taxon>Chromadorea</taxon>
        <taxon>Rhabditida</taxon>
        <taxon>Rhabditina</taxon>
        <taxon>Diplogasteromorpha</taxon>
        <taxon>Diplogasteroidea</taxon>
        <taxon>Neodiplogasteridae</taxon>
        <taxon>Pristionchus</taxon>
    </lineage>
</organism>
<accession>A0AAN5D4X7</accession>
<feature type="non-terminal residue" evidence="1">
    <location>
        <position position="1"/>
    </location>
</feature>
<sequence length="140" mass="16824">KFKCQKRLKIIRRSLWSRAESHKVRIRRRVFHPCFLVPETVFLQTSDLSGFMTVRQNRDRVIESIFDAHSVLPRIRSIVDYYLRLATRSRLVYARTPLRLVVQELLLWFEIVQFQMLAIYEGIYRNVDRASVDESNDYCV</sequence>
<proteinExistence type="predicted"/>
<gene>
    <name evidence="1" type="ORF">PMAYCL1PPCAC_26342</name>
</gene>
<evidence type="ECO:0000313" key="1">
    <source>
        <dbReference type="EMBL" id="GMR56147.1"/>
    </source>
</evidence>
<evidence type="ECO:0000313" key="2">
    <source>
        <dbReference type="Proteomes" id="UP001328107"/>
    </source>
</evidence>